<evidence type="ECO:0000256" key="1">
    <source>
        <dbReference type="SAM" id="MobiDB-lite"/>
    </source>
</evidence>
<reference evidence="4" key="1">
    <citation type="submission" date="2023-07" db="EMBL/GenBank/DDBJ databases">
        <title>30 novel species of actinomycetes from the DSMZ collection.</title>
        <authorList>
            <person name="Nouioui I."/>
        </authorList>
    </citation>
    <scope>NUCLEOTIDE SEQUENCE [LARGE SCALE GENOMIC DNA]</scope>
    <source>
        <strain evidence="4">DSM 45055</strain>
    </source>
</reference>
<accession>A0ABU2KPV5</accession>
<dbReference type="RefSeq" id="WP_311543747.1">
    <property type="nucleotide sequence ID" value="NZ_JAVREK010000003.1"/>
</dbReference>
<evidence type="ECO:0000313" key="4">
    <source>
        <dbReference type="Proteomes" id="UP001183226"/>
    </source>
</evidence>
<comment type="caution">
    <text evidence="3">The sequence shown here is derived from an EMBL/GenBank/DDBJ whole genome shotgun (WGS) entry which is preliminary data.</text>
</comment>
<feature type="signal peptide" evidence="2">
    <location>
        <begin position="1"/>
        <end position="23"/>
    </location>
</feature>
<protein>
    <submittedName>
        <fullName evidence="3">Uncharacterized protein</fullName>
    </submittedName>
</protein>
<feature type="chain" id="PRO_5046943703" evidence="2">
    <location>
        <begin position="24"/>
        <end position="109"/>
    </location>
</feature>
<evidence type="ECO:0000313" key="3">
    <source>
        <dbReference type="EMBL" id="MDT0301310.1"/>
    </source>
</evidence>
<keyword evidence="2" id="KW-0732">Signal</keyword>
<gene>
    <name evidence="3" type="ORF">RM446_04195</name>
</gene>
<evidence type="ECO:0000256" key="2">
    <source>
        <dbReference type="SAM" id="SignalP"/>
    </source>
</evidence>
<dbReference type="EMBL" id="JAVREK010000003">
    <property type="protein sequence ID" value="MDT0301310.1"/>
    <property type="molecule type" value="Genomic_DNA"/>
</dbReference>
<feature type="region of interest" description="Disordered" evidence="1">
    <location>
        <begin position="73"/>
        <end position="109"/>
    </location>
</feature>
<organism evidence="3 4">
    <name type="scientific">Streptomonospora wellingtoniae</name>
    <dbReference type="NCBI Taxonomy" id="3075544"/>
    <lineage>
        <taxon>Bacteria</taxon>
        <taxon>Bacillati</taxon>
        <taxon>Actinomycetota</taxon>
        <taxon>Actinomycetes</taxon>
        <taxon>Streptosporangiales</taxon>
        <taxon>Nocardiopsidaceae</taxon>
        <taxon>Streptomonospora</taxon>
    </lineage>
</organism>
<dbReference type="Proteomes" id="UP001183226">
    <property type="component" value="Unassembled WGS sequence"/>
</dbReference>
<name>A0ABU2KPV5_9ACTN</name>
<sequence>MILTSLCAVLAGARCLAAIGQWAANCSRGGGGGFTGVITTPGWGGGGGGGYWGGGSTGGGYYDGPTRGGGPVYVDPYDNESYKPDPVDVAQDDAKALQPVGTGLASSPG</sequence>
<proteinExistence type="predicted"/>
<keyword evidence="4" id="KW-1185">Reference proteome</keyword>